<feature type="region of interest" description="Disordered" evidence="4">
    <location>
        <begin position="72"/>
        <end position="94"/>
    </location>
</feature>
<feature type="compositionally biased region" description="Basic residues" evidence="4">
    <location>
        <begin position="78"/>
        <end position="89"/>
    </location>
</feature>
<feature type="domain" description="CRC" evidence="5">
    <location>
        <begin position="282"/>
        <end position="405"/>
    </location>
</feature>
<accession>K3X538</accession>
<keyword evidence="7" id="KW-1185">Reference proteome</keyword>
<organism evidence="6 7">
    <name type="scientific">Globisporangium ultimum (strain ATCC 200006 / CBS 805.95 / DAOM BR144)</name>
    <name type="common">Pythium ultimum</name>
    <dbReference type="NCBI Taxonomy" id="431595"/>
    <lineage>
        <taxon>Eukaryota</taxon>
        <taxon>Sar</taxon>
        <taxon>Stramenopiles</taxon>
        <taxon>Oomycota</taxon>
        <taxon>Peronosporomycetes</taxon>
        <taxon>Pythiales</taxon>
        <taxon>Pythiaceae</taxon>
        <taxon>Globisporangium</taxon>
    </lineage>
</organism>
<reference evidence="7" key="2">
    <citation type="submission" date="2010-04" db="EMBL/GenBank/DDBJ databases">
        <authorList>
            <person name="Buell R."/>
            <person name="Hamilton J."/>
            <person name="Hostetler J."/>
        </authorList>
    </citation>
    <scope>NUCLEOTIDE SEQUENCE [LARGE SCALE GENOMIC DNA]</scope>
    <source>
        <strain evidence="7">DAOM:BR144</strain>
    </source>
</reference>
<dbReference type="STRING" id="431595.K3X538"/>
<dbReference type="AlphaFoldDB" id="K3X538"/>
<dbReference type="Proteomes" id="UP000019132">
    <property type="component" value="Unassembled WGS sequence"/>
</dbReference>
<evidence type="ECO:0000256" key="2">
    <source>
        <dbReference type="ARBA" id="ARBA00007267"/>
    </source>
</evidence>
<reference evidence="6" key="3">
    <citation type="submission" date="2015-02" db="UniProtKB">
        <authorList>
            <consortium name="EnsemblProtists"/>
        </authorList>
    </citation>
    <scope>IDENTIFICATION</scope>
    <source>
        <strain evidence="6">DAOM BR144</strain>
    </source>
</reference>
<dbReference type="PANTHER" id="PTHR12446">
    <property type="entry name" value="TESMIN/TSO1-RELATED"/>
    <property type="match status" value="1"/>
</dbReference>
<reference evidence="7" key="1">
    <citation type="journal article" date="2010" name="Genome Biol.">
        <title>Genome sequence of the necrotrophic plant pathogen Pythium ultimum reveals original pathogenicity mechanisms and effector repertoire.</title>
        <authorList>
            <person name="Levesque C.A."/>
            <person name="Brouwer H."/>
            <person name="Cano L."/>
            <person name="Hamilton J.P."/>
            <person name="Holt C."/>
            <person name="Huitema E."/>
            <person name="Raffaele S."/>
            <person name="Robideau G.P."/>
            <person name="Thines M."/>
            <person name="Win J."/>
            <person name="Zerillo M.M."/>
            <person name="Beakes G.W."/>
            <person name="Boore J.L."/>
            <person name="Busam D."/>
            <person name="Dumas B."/>
            <person name="Ferriera S."/>
            <person name="Fuerstenberg S.I."/>
            <person name="Gachon C.M."/>
            <person name="Gaulin E."/>
            <person name="Govers F."/>
            <person name="Grenville-Briggs L."/>
            <person name="Horner N."/>
            <person name="Hostetler J."/>
            <person name="Jiang R.H."/>
            <person name="Johnson J."/>
            <person name="Krajaejun T."/>
            <person name="Lin H."/>
            <person name="Meijer H.J."/>
            <person name="Moore B."/>
            <person name="Morris P."/>
            <person name="Phuntmart V."/>
            <person name="Puiu D."/>
            <person name="Shetty J."/>
            <person name="Stajich J.E."/>
            <person name="Tripathy S."/>
            <person name="Wawra S."/>
            <person name="van West P."/>
            <person name="Whitty B.R."/>
            <person name="Coutinho P.M."/>
            <person name="Henrissat B."/>
            <person name="Martin F."/>
            <person name="Thomas P.D."/>
            <person name="Tyler B.M."/>
            <person name="De Vries R.P."/>
            <person name="Kamoun S."/>
            <person name="Yandell M."/>
            <person name="Tisserat N."/>
            <person name="Buell C.R."/>
        </authorList>
    </citation>
    <scope>NUCLEOTIDE SEQUENCE</scope>
    <source>
        <strain evidence="7">DAOM:BR144</strain>
    </source>
</reference>
<sequence length="447" mass="49394">MVAGMDRAHDALASPTTRTAHSMGAPDEQENRAPDDATSVALGAKFSATDLVKSGTTLELYDGDAIEKQGRSAVTPRKVSKSPMVKKQRQQSTPRCALRVLDANRMTPGTSAVAPALLQKPPTPSRIGGIVPLNGQKRKHRSVESPRTFQKHVPTVGAAFDHDYESENLAWLDMLVALLERKYGRHSIPVSIQALEDARMFEPRQKKQQLDNAAGGGQETDASQNSSNSTSHSSRLPGKDPAVTEARSSRNELDQLEKEKEVRRERILRRHAQQIQDASVSSSTCCGCKTGCLKMYCVCFSTRGFCHSSCACEDCKNSRQNKEQRIEAIQNYLANDPRAFSYASLQRNAVTSGFMQLLPQKSSSVVLRGCRCKKSKCLKKYCECYQNGIACTAHCRCVDCSNDPNSEHHLHKASHAAAKPKPFHEIHITVTKKPKRNYVQKTMRLAL</sequence>
<keyword evidence="3" id="KW-0539">Nucleus</keyword>
<dbReference type="GO" id="GO:0006355">
    <property type="term" value="P:regulation of DNA-templated transcription"/>
    <property type="evidence" value="ECO:0007669"/>
    <property type="project" value="TreeGrafter"/>
</dbReference>
<evidence type="ECO:0000313" key="7">
    <source>
        <dbReference type="Proteomes" id="UP000019132"/>
    </source>
</evidence>
<feature type="compositionally biased region" description="Basic and acidic residues" evidence="4">
    <location>
        <begin position="247"/>
        <end position="260"/>
    </location>
</feature>
<dbReference type="Pfam" id="PF03638">
    <property type="entry name" value="TCR"/>
    <property type="match status" value="2"/>
</dbReference>
<dbReference type="eggNOG" id="KOG1171">
    <property type="taxonomic scope" value="Eukaryota"/>
</dbReference>
<name>K3X538_GLOUD</name>
<comment type="subcellular location">
    <subcellularLocation>
        <location evidence="1">Nucleus</location>
    </subcellularLocation>
</comment>
<evidence type="ECO:0000256" key="4">
    <source>
        <dbReference type="SAM" id="MobiDB-lite"/>
    </source>
</evidence>
<dbReference type="EnsemblProtists" id="PYU1_T012337">
    <property type="protein sequence ID" value="PYU1_T012337"/>
    <property type="gene ID" value="PYU1_G012311"/>
</dbReference>
<feature type="region of interest" description="Disordered" evidence="4">
    <location>
        <begin position="204"/>
        <end position="260"/>
    </location>
</feature>
<dbReference type="PROSITE" id="PS51634">
    <property type="entry name" value="CRC"/>
    <property type="match status" value="1"/>
</dbReference>
<dbReference type="OMA" id="SSCACED"/>
<dbReference type="VEuPathDB" id="FungiDB:PYU1_G012311"/>
<feature type="region of interest" description="Disordered" evidence="4">
    <location>
        <begin position="115"/>
        <end position="148"/>
    </location>
</feature>
<dbReference type="InterPro" id="IPR028307">
    <property type="entry name" value="Lin-54_fam"/>
</dbReference>
<dbReference type="GO" id="GO:0005634">
    <property type="term" value="C:nucleus"/>
    <property type="evidence" value="ECO:0007669"/>
    <property type="project" value="UniProtKB-SubCell"/>
</dbReference>
<dbReference type="SMART" id="SM01114">
    <property type="entry name" value="CXC"/>
    <property type="match status" value="2"/>
</dbReference>
<evidence type="ECO:0000256" key="1">
    <source>
        <dbReference type="ARBA" id="ARBA00004123"/>
    </source>
</evidence>
<evidence type="ECO:0000259" key="5">
    <source>
        <dbReference type="PROSITE" id="PS51634"/>
    </source>
</evidence>
<feature type="region of interest" description="Disordered" evidence="4">
    <location>
        <begin position="1"/>
        <end position="36"/>
    </location>
</feature>
<protein>
    <recommendedName>
        <fullName evidence="5">CRC domain-containing protein</fullName>
    </recommendedName>
</protein>
<proteinExistence type="inferred from homology"/>
<dbReference type="EMBL" id="GL376608">
    <property type="status" value="NOT_ANNOTATED_CDS"/>
    <property type="molecule type" value="Genomic_DNA"/>
</dbReference>
<dbReference type="HOGENOM" id="CLU_638555_0_0_1"/>
<evidence type="ECO:0000313" key="6">
    <source>
        <dbReference type="EnsemblProtists" id="PYU1_T012337"/>
    </source>
</evidence>
<feature type="compositionally biased region" description="Low complexity" evidence="4">
    <location>
        <begin position="223"/>
        <end position="234"/>
    </location>
</feature>
<comment type="similarity">
    <text evidence="2">Belongs to the lin-54 family.</text>
</comment>
<dbReference type="InterPro" id="IPR005172">
    <property type="entry name" value="CRC"/>
</dbReference>
<dbReference type="PANTHER" id="PTHR12446:SF34">
    <property type="entry name" value="PROTEIN LIN-54 HOMOLOG"/>
    <property type="match status" value="1"/>
</dbReference>
<dbReference type="InterPro" id="IPR033467">
    <property type="entry name" value="Tesmin/TSO1-like_CXC"/>
</dbReference>
<feature type="compositionally biased region" description="Basic and acidic residues" evidence="4">
    <location>
        <begin position="1"/>
        <end position="10"/>
    </location>
</feature>
<evidence type="ECO:0000256" key="3">
    <source>
        <dbReference type="ARBA" id="ARBA00023242"/>
    </source>
</evidence>
<dbReference type="InParanoid" id="K3X538"/>